<dbReference type="Pfam" id="PF00069">
    <property type="entry name" value="Pkinase"/>
    <property type="match status" value="1"/>
</dbReference>
<comment type="similarity">
    <text evidence="8">Belongs to the protein kinase superfamily. CAMK Ser/Thr protein kinase family. Smok subfamily.</text>
</comment>
<dbReference type="AlphaFoldDB" id="A0A507DNQ6"/>
<dbReference type="InterPro" id="IPR001772">
    <property type="entry name" value="KA1_dom"/>
</dbReference>
<evidence type="ECO:0000256" key="11">
    <source>
        <dbReference type="PROSITE-ProRule" id="PRU10141"/>
    </source>
</evidence>
<dbReference type="InterPro" id="IPR028375">
    <property type="entry name" value="KA1/Ssp2_C"/>
</dbReference>
<feature type="region of interest" description="Disordered" evidence="12">
    <location>
        <begin position="632"/>
        <end position="806"/>
    </location>
</feature>
<feature type="region of interest" description="Disordered" evidence="12">
    <location>
        <begin position="1165"/>
        <end position="1186"/>
    </location>
</feature>
<feature type="compositionally biased region" description="Basic and acidic residues" evidence="12">
    <location>
        <begin position="633"/>
        <end position="651"/>
    </location>
</feature>
<proteinExistence type="inferred from homology"/>
<dbReference type="Gene3D" id="3.30.200.20">
    <property type="entry name" value="Phosphorylase Kinase, domain 1"/>
    <property type="match status" value="1"/>
</dbReference>
<dbReference type="PANTHER" id="PTHR24346">
    <property type="entry name" value="MAP/MICROTUBULE AFFINITY-REGULATING KINASE"/>
    <property type="match status" value="1"/>
</dbReference>
<evidence type="ECO:0000256" key="5">
    <source>
        <dbReference type="ARBA" id="ARBA00022741"/>
    </source>
</evidence>
<feature type="region of interest" description="Disordered" evidence="12">
    <location>
        <begin position="587"/>
        <end position="610"/>
    </location>
</feature>
<organism evidence="16 17">
    <name type="scientific">Synchytrium endobioticum</name>
    <dbReference type="NCBI Taxonomy" id="286115"/>
    <lineage>
        <taxon>Eukaryota</taxon>
        <taxon>Fungi</taxon>
        <taxon>Fungi incertae sedis</taxon>
        <taxon>Chytridiomycota</taxon>
        <taxon>Chytridiomycota incertae sedis</taxon>
        <taxon>Chytridiomycetes</taxon>
        <taxon>Synchytriales</taxon>
        <taxon>Synchytriaceae</taxon>
        <taxon>Synchytrium</taxon>
    </lineage>
</organism>
<dbReference type="VEuPathDB" id="FungiDB:SeMB42_g01042"/>
<dbReference type="SUPFAM" id="SSF103243">
    <property type="entry name" value="KA1-like"/>
    <property type="match status" value="1"/>
</dbReference>
<evidence type="ECO:0000256" key="12">
    <source>
        <dbReference type="SAM" id="MobiDB-lite"/>
    </source>
</evidence>
<keyword evidence="4" id="KW-0808">Transferase</keyword>
<feature type="domain" description="KA1" evidence="14">
    <location>
        <begin position="1197"/>
        <end position="1247"/>
    </location>
</feature>
<dbReference type="SMART" id="SM00220">
    <property type="entry name" value="S_TKc"/>
    <property type="match status" value="1"/>
</dbReference>
<dbReference type="SUPFAM" id="SSF56112">
    <property type="entry name" value="Protein kinase-like (PK-like)"/>
    <property type="match status" value="1"/>
</dbReference>
<protein>
    <recommendedName>
        <fullName evidence="2">non-specific serine/threonine protein kinase</fullName>
        <ecNumber evidence="2">2.7.11.1</ecNumber>
    </recommendedName>
</protein>
<dbReference type="PROSITE" id="PS00108">
    <property type="entry name" value="PROTEIN_KINASE_ST"/>
    <property type="match status" value="1"/>
</dbReference>
<dbReference type="Proteomes" id="UP000320475">
    <property type="component" value="Unassembled WGS sequence"/>
</dbReference>
<comment type="catalytic activity">
    <reaction evidence="9">
        <text>L-threonyl-[protein] + ATP = O-phospho-L-threonyl-[protein] + ADP + H(+)</text>
        <dbReference type="Rhea" id="RHEA:46608"/>
        <dbReference type="Rhea" id="RHEA-COMP:11060"/>
        <dbReference type="Rhea" id="RHEA-COMP:11605"/>
        <dbReference type="ChEBI" id="CHEBI:15378"/>
        <dbReference type="ChEBI" id="CHEBI:30013"/>
        <dbReference type="ChEBI" id="CHEBI:30616"/>
        <dbReference type="ChEBI" id="CHEBI:61977"/>
        <dbReference type="ChEBI" id="CHEBI:456216"/>
        <dbReference type="EC" id="2.7.11.1"/>
    </reaction>
</comment>
<dbReference type="GO" id="GO:0005737">
    <property type="term" value="C:cytoplasm"/>
    <property type="evidence" value="ECO:0007669"/>
    <property type="project" value="TreeGrafter"/>
</dbReference>
<feature type="domain" description="Protein kinase" evidence="13">
    <location>
        <begin position="110"/>
        <end position="407"/>
    </location>
</feature>
<evidence type="ECO:0000256" key="10">
    <source>
        <dbReference type="ARBA" id="ARBA00048679"/>
    </source>
</evidence>
<dbReference type="GO" id="GO:0035556">
    <property type="term" value="P:intracellular signal transduction"/>
    <property type="evidence" value="ECO:0007669"/>
    <property type="project" value="TreeGrafter"/>
</dbReference>
<evidence type="ECO:0000256" key="9">
    <source>
        <dbReference type="ARBA" id="ARBA00047899"/>
    </source>
</evidence>
<dbReference type="InterPro" id="IPR011009">
    <property type="entry name" value="Kinase-like_dom_sf"/>
</dbReference>
<evidence type="ECO:0000256" key="4">
    <source>
        <dbReference type="ARBA" id="ARBA00022679"/>
    </source>
</evidence>
<feature type="region of interest" description="Disordered" evidence="12">
    <location>
        <begin position="1"/>
        <end position="95"/>
    </location>
</feature>
<dbReference type="PROSITE" id="PS50011">
    <property type="entry name" value="PROTEIN_KINASE_DOM"/>
    <property type="match status" value="1"/>
</dbReference>
<dbReference type="STRING" id="286115.A0A507DNQ6"/>
<feature type="region of interest" description="Disordered" evidence="12">
    <location>
        <begin position="943"/>
        <end position="1119"/>
    </location>
</feature>
<keyword evidence="5 11" id="KW-0547">Nucleotide-binding</keyword>
<evidence type="ECO:0000256" key="6">
    <source>
        <dbReference type="ARBA" id="ARBA00022777"/>
    </source>
</evidence>
<evidence type="ECO:0000313" key="18">
    <source>
        <dbReference type="Proteomes" id="UP000320475"/>
    </source>
</evidence>
<evidence type="ECO:0000313" key="17">
    <source>
        <dbReference type="Proteomes" id="UP000317494"/>
    </source>
</evidence>
<comment type="catalytic activity">
    <reaction evidence="10">
        <text>L-seryl-[protein] + ATP = O-phospho-L-seryl-[protein] + ADP + H(+)</text>
        <dbReference type="Rhea" id="RHEA:17989"/>
        <dbReference type="Rhea" id="RHEA-COMP:9863"/>
        <dbReference type="Rhea" id="RHEA-COMP:11604"/>
        <dbReference type="ChEBI" id="CHEBI:15378"/>
        <dbReference type="ChEBI" id="CHEBI:29999"/>
        <dbReference type="ChEBI" id="CHEBI:30616"/>
        <dbReference type="ChEBI" id="CHEBI:83421"/>
        <dbReference type="ChEBI" id="CHEBI:456216"/>
        <dbReference type="EC" id="2.7.11.1"/>
    </reaction>
</comment>
<dbReference type="GO" id="GO:0000226">
    <property type="term" value="P:microtubule cytoskeleton organization"/>
    <property type="evidence" value="ECO:0007669"/>
    <property type="project" value="TreeGrafter"/>
</dbReference>
<dbReference type="InterPro" id="IPR017441">
    <property type="entry name" value="Protein_kinase_ATP_BS"/>
</dbReference>
<feature type="compositionally biased region" description="Basic and acidic residues" evidence="12">
    <location>
        <begin position="961"/>
        <end position="1004"/>
    </location>
</feature>
<sequence>MAEENSRYRQHRPLHISSPTTDHGTRPDRLTSPSSPTRPIPPPTSEPKGPASAPSTNLLHHHLHPSAPASPQNAHADPCNASLSLQPSGPRTTATNAANVWRPRKVIADYRLTKTLGQGSMGKVKLAIHLTSGHKRACKIISRPPGSNPVLEPVSIGPTASIRDFPAASIDPIAIASMTTRSPAGTKQAEDSKNNKEIRIIREAAIMLLLRHPHICALYDLVLLDEFYYMFFEYVNGGQLLDYIISHGKLKENNARRFVRQIVSAVDYCHQNSIVHRDLKIENVLIDRHGNIKLIDFGLSNLYSPDSQLQTFCGSLYFAAPELLNAKAYTGPEVDIWSLGIILYVLVCGRVPFDDTSMPVLHSKIKAGHVEFPSHLSHECKHLILRMLVTHPAQRASMLEVKTHPWMVKGHDGPPDNYLPVRPPLALPLDLQVIEQMKGFEFGSSEHIRVAIEEQIARGGQLQMFGAGDRNSAPETPLTSIYYLVKEKLEREHLYSEPSGVGMNETPARSLEDMEWDSTGGLRTPAKSNVTFSSSSCSSSNSYSQQHPDEKSTNTFAYTAPTSPTIARSMNQEASLVRARANSTGSVLRWDEEGRPPAAPSGPAIQPDSNREDVKLMAAAAAALRKIGSAVKNARDGRDDRKEGRRERSENFGRLSRTMPRGHSTSNSLGSNSAMSNTPSTSPRNNAGGILMTANTSRRKSGVKPMRSQTSFGFQRQQRDFGTDMSGSERHSNNVRNMSSGNNNMITSSNPANTSNTQQDPSSPRALNADTVSEPPLGHTLHKSETDRRRRSMQLDPYPTSDLPSTITSAMPCPPSAATAPSAPTALMDSHTNTNRLGGHIDSGSPNEVDTDTGSRRGRADEAVRPVYLKGLFTVVNTSTKPASVIRQDLIRVLAMNGIHSEEYRGGFTCEYTPSVTGLVDGEKEKESRWKRLGDKMDRLGERTAQRLSDRAPFGGGTGGFRDRTRSRDRGDMRFDRTARSRDRAVNRQRDRERIEAFWARERGQGPSSSAAGDLELPKSRSTNYNGKNGDIAGPHAADENPWYASDDGGISGNELEEAKGLDRARRKSSTSSVDDLDYDREGPFSPGYVDLSTGDGSRDLGSPELPRSNNTGESHDNDLMFDGVDVSDARHHDQIEGLHNRINSCNPNNVVSQGCRESAVNTIHDTDTTQPGTLPSTGSAESDATTTSPSVAFATLPVPDLSVRFEVFIVKIPWLGLHGVQFRRIGGGDIWQYKAIANRILEDLKL</sequence>
<comment type="similarity">
    <text evidence="1">Belongs to the protein kinase superfamily. CAMK Ser/Thr protein kinase family. NIM1 subfamily.</text>
</comment>
<feature type="region of interest" description="Disordered" evidence="12">
    <location>
        <begin position="515"/>
        <end position="558"/>
    </location>
</feature>
<feature type="compositionally biased region" description="Pro residues" evidence="12">
    <location>
        <begin position="36"/>
        <end position="45"/>
    </location>
</feature>
<comment type="caution">
    <text evidence="16">The sequence shown here is derived from an EMBL/GenBank/DDBJ whole genome shotgun (WGS) entry which is preliminary data.</text>
</comment>
<feature type="compositionally biased region" description="Low complexity" evidence="12">
    <location>
        <begin position="533"/>
        <end position="544"/>
    </location>
</feature>
<evidence type="ECO:0000259" key="13">
    <source>
        <dbReference type="PROSITE" id="PS50011"/>
    </source>
</evidence>
<feature type="compositionally biased region" description="Polar residues" evidence="12">
    <location>
        <begin position="707"/>
        <end position="716"/>
    </location>
</feature>
<evidence type="ECO:0000313" key="15">
    <source>
        <dbReference type="EMBL" id="TPX51115.1"/>
    </source>
</evidence>
<dbReference type="OrthoDB" id="193931at2759"/>
<dbReference type="InterPro" id="IPR008271">
    <property type="entry name" value="Ser/Thr_kinase_AS"/>
</dbReference>
<feature type="compositionally biased region" description="Polar residues" evidence="12">
    <location>
        <begin position="663"/>
        <end position="685"/>
    </location>
</feature>
<dbReference type="Pfam" id="PF02149">
    <property type="entry name" value="KA1"/>
    <property type="match status" value="1"/>
</dbReference>
<dbReference type="Gene3D" id="1.10.510.10">
    <property type="entry name" value="Transferase(Phosphotransferase) domain 1"/>
    <property type="match status" value="1"/>
</dbReference>
<feature type="compositionally biased region" description="Basic and acidic residues" evidence="12">
    <location>
        <begin position="717"/>
        <end position="732"/>
    </location>
</feature>
<keyword evidence="7 11" id="KW-0067">ATP-binding</keyword>
<dbReference type="PROSITE" id="PS00107">
    <property type="entry name" value="PROTEIN_KINASE_ATP"/>
    <property type="match status" value="1"/>
</dbReference>
<keyword evidence="6" id="KW-0418">Kinase</keyword>
<dbReference type="Proteomes" id="UP000317494">
    <property type="component" value="Unassembled WGS sequence"/>
</dbReference>
<name>A0A507DNQ6_9FUNG</name>
<dbReference type="EMBL" id="QEAM01000008">
    <property type="protein sequence ID" value="TPX51115.1"/>
    <property type="molecule type" value="Genomic_DNA"/>
</dbReference>
<gene>
    <name evidence="15" type="ORF">SeLEV6574_g00488</name>
    <name evidence="16" type="ORF">SeMB42_g01042</name>
</gene>
<dbReference type="Gene3D" id="3.30.310.80">
    <property type="entry name" value="Kinase associated domain 1, KA1"/>
    <property type="match status" value="1"/>
</dbReference>
<dbReference type="GO" id="GO:0005524">
    <property type="term" value="F:ATP binding"/>
    <property type="evidence" value="ECO:0007669"/>
    <property type="project" value="UniProtKB-UniRule"/>
</dbReference>
<dbReference type="GO" id="GO:0004674">
    <property type="term" value="F:protein serine/threonine kinase activity"/>
    <property type="evidence" value="ECO:0007669"/>
    <property type="project" value="UniProtKB-KW"/>
</dbReference>
<feature type="compositionally biased region" description="Polar residues" evidence="12">
    <location>
        <begin position="745"/>
        <end position="762"/>
    </location>
</feature>
<evidence type="ECO:0000256" key="1">
    <source>
        <dbReference type="ARBA" id="ARBA00010791"/>
    </source>
</evidence>
<feature type="region of interest" description="Disordered" evidence="12">
    <location>
        <begin position="837"/>
        <end position="857"/>
    </location>
</feature>
<evidence type="ECO:0000256" key="3">
    <source>
        <dbReference type="ARBA" id="ARBA00022527"/>
    </source>
</evidence>
<evidence type="ECO:0000256" key="2">
    <source>
        <dbReference type="ARBA" id="ARBA00012513"/>
    </source>
</evidence>
<keyword evidence="17" id="KW-1185">Reference proteome</keyword>
<feature type="compositionally biased region" description="Low complexity" evidence="12">
    <location>
        <begin position="734"/>
        <end position="744"/>
    </location>
</feature>
<dbReference type="InterPro" id="IPR000719">
    <property type="entry name" value="Prot_kinase_dom"/>
</dbReference>
<evidence type="ECO:0000256" key="7">
    <source>
        <dbReference type="ARBA" id="ARBA00022840"/>
    </source>
</evidence>
<evidence type="ECO:0000313" key="16">
    <source>
        <dbReference type="EMBL" id="TPX53041.1"/>
    </source>
</evidence>
<evidence type="ECO:0000259" key="14">
    <source>
        <dbReference type="PROSITE" id="PS50032"/>
    </source>
</evidence>
<feature type="binding site" evidence="11">
    <location>
        <position position="139"/>
    </location>
    <ligand>
        <name>ATP</name>
        <dbReference type="ChEBI" id="CHEBI:30616"/>
    </ligand>
</feature>
<dbReference type="FunFam" id="1.10.510.10:FF:000002">
    <property type="entry name" value="Non-specific serine/threonine protein kinase"/>
    <property type="match status" value="1"/>
</dbReference>
<dbReference type="EMBL" id="QEAN01000023">
    <property type="protein sequence ID" value="TPX53041.1"/>
    <property type="molecule type" value="Genomic_DNA"/>
</dbReference>
<dbReference type="PROSITE" id="PS50032">
    <property type="entry name" value="KA1"/>
    <property type="match status" value="1"/>
</dbReference>
<feature type="compositionally biased region" description="Polar residues" evidence="12">
    <location>
        <begin position="81"/>
        <end position="95"/>
    </location>
</feature>
<dbReference type="PANTHER" id="PTHR24346:SF82">
    <property type="entry name" value="KP78A-RELATED"/>
    <property type="match status" value="1"/>
</dbReference>
<accession>A0A507DNQ6</accession>
<keyword evidence="3" id="KW-0723">Serine/threonine-protein kinase</keyword>
<dbReference type="EC" id="2.7.11.1" evidence="2"/>
<reference evidence="17 18" key="1">
    <citation type="journal article" date="2019" name="Sci. Rep.">
        <title>Comparative genomics of chytrid fungi reveal insights into the obligate biotrophic and pathogenic lifestyle of Synchytrium endobioticum.</title>
        <authorList>
            <person name="van de Vossenberg B.T.L.H."/>
            <person name="Warris S."/>
            <person name="Nguyen H.D.T."/>
            <person name="van Gent-Pelzer M.P.E."/>
            <person name="Joly D.L."/>
            <person name="van de Geest H.C."/>
            <person name="Bonants P.J.M."/>
            <person name="Smith D.S."/>
            <person name="Levesque C.A."/>
            <person name="van der Lee T.A.J."/>
        </authorList>
    </citation>
    <scope>NUCLEOTIDE SEQUENCE [LARGE SCALE GENOMIC DNA]</scope>
    <source>
        <strain evidence="15 18">LEV6574</strain>
        <strain evidence="16 17">MB42</strain>
    </source>
</reference>
<evidence type="ECO:0000256" key="8">
    <source>
        <dbReference type="ARBA" id="ARBA00038181"/>
    </source>
</evidence>